<evidence type="ECO:0000313" key="2">
    <source>
        <dbReference type="EMBL" id="KAK8056218.1"/>
    </source>
</evidence>
<accession>A0ABR1UBE5</accession>
<gene>
    <name evidence="2" type="ORF">PG993_001445</name>
</gene>
<dbReference type="Proteomes" id="UP001444661">
    <property type="component" value="Unassembled WGS sequence"/>
</dbReference>
<name>A0ABR1UBE5_9PEZI</name>
<organism evidence="2 3">
    <name type="scientific">Apiospora rasikravindrae</name>
    <dbReference type="NCBI Taxonomy" id="990691"/>
    <lineage>
        <taxon>Eukaryota</taxon>
        <taxon>Fungi</taxon>
        <taxon>Dikarya</taxon>
        <taxon>Ascomycota</taxon>
        <taxon>Pezizomycotina</taxon>
        <taxon>Sordariomycetes</taxon>
        <taxon>Xylariomycetidae</taxon>
        <taxon>Amphisphaeriales</taxon>
        <taxon>Apiosporaceae</taxon>
        <taxon>Apiospora</taxon>
    </lineage>
</organism>
<dbReference type="EMBL" id="JAQQWK010000001">
    <property type="protein sequence ID" value="KAK8056218.1"/>
    <property type="molecule type" value="Genomic_DNA"/>
</dbReference>
<protein>
    <submittedName>
        <fullName evidence="2">Uncharacterized protein</fullName>
    </submittedName>
</protein>
<reference evidence="2 3" key="1">
    <citation type="submission" date="2023-01" db="EMBL/GenBank/DDBJ databases">
        <title>Analysis of 21 Apiospora genomes using comparative genomics revels a genus with tremendous synthesis potential of carbohydrate active enzymes and secondary metabolites.</title>
        <authorList>
            <person name="Sorensen T."/>
        </authorList>
    </citation>
    <scope>NUCLEOTIDE SEQUENCE [LARGE SCALE GENOMIC DNA]</scope>
    <source>
        <strain evidence="2 3">CBS 33761</strain>
    </source>
</reference>
<feature type="transmembrane region" description="Helical" evidence="1">
    <location>
        <begin position="249"/>
        <end position="268"/>
    </location>
</feature>
<keyword evidence="3" id="KW-1185">Reference proteome</keyword>
<sequence length="286" mass="31597">MGISLSAARYLASASFLVDFAAQLYGLLSSPNMKDVHDANISFFSPLPLLIACFFFPQQIFQAAWLWRLWKAEPEKVEEDRALRQMIDYTPYYAVGNLCIAGESLFWPSSVSFCEPKEDKVIDDMSGGTTAWMVVWNQSDLKTANDFVIVNSCLQLYYVFTRLGPMDLASSTSILTHVVSKMFAGIGLLDILHNSSAAYAVGQAPNTAVKVLTGLGFGALAPCSDWIFGVCLIYDLVALWVGQRVYGNVAWSNLLGGYVSVVAGLVVVRNCLRPPYVRREDYQALH</sequence>
<evidence type="ECO:0000313" key="3">
    <source>
        <dbReference type="Proteomes" id="UP001444661"/>
    </source>
</evidence>
<evidence type="ECO:0000256" key="1">
    <source>
        <dbReference type="SAM" id="Phobius"/>
    </source>
</evidence>
<comment type="caution">
    <text evidence="2">The sequence shown here is derived from an EMBL/GenBank/DDBJ whole genome shotgun (WGS) entry which is preliminary data.</text>
</comment>
<keyword evidence="1" id="KW-0472">Membrane</keyword>
<keyword evidence="1" id="KW-1133">Transmembrane helix</keyword>
<feature type="transmembrane region" description="Helical" evidence="1">
    <location>
        <begin position="47"/>
        <end position="67"/>
    </location>
</feature>
<keyword evidence="1" id="KW-0812">Transmembrane</keyword>
<proteinExistence type="predicted"/>
<feature type="transmembrane region" description="Helical" evidence="1">
    <location>
        <begin position="7"/>
        <end position="27"/>
    </location>
</feature>